<dbReference type="AlphaFoldDB" id="A0A504YYM0"/>
<dbReference type="SUPFAM" id="SSF54534">
    <property type="entry name" value="FKBP-like"/>
    <property type="match status" value="1"/>
</dbReference>
<evidence type="ECO:0000256" key="4">
    <source>
        <dbReference type="SAM" id="MobiDB-lite"/>
    </source>
</evidence>
<comment type="caution">
    <text evidence="6">The sequence shown here is derived from an EMBL/GenBank/DDBJ whole genome shotgun (WGS) entry which is preliminary data.</text>
</comment>
<dbReference type="InterPro" id="IPR046357">
    <property type="entry name" value="PPIase_dom_sf"/>
</dbReference>
<feature type="region of interest" description="Disordered" evidence="4">
    <location>
        <begin position="365"/>
        <end position="397"/>
    </location>
</feature>
<keyword evidence="3" id="KW-0697">Rotamase</keyword>
<gene>
    <name evidence="6" type="ORF">FGIG_08479</name>
</gene>
<evidence type="ECO:0000256" key="1">
    <source>
        <dbReference type="ARBA" id="ARBA00022737"/>
    </source>
</evidence>
<feature type="domain" description="PPIase FKBP-type" evidence="5">
    <location>
        <begin position="19"/>
        <end position="109"/>
    </location>
</feature>
<dbReference type="Gene3D" id="1.25.40.10">
    <property type="entry name" value="Tetratricopeptide repeat domain"/>
    <property type="match status" value="1"/>
</dbReference>
<keyword evidence="2" id="KW-0802">TPR repeat</keyword>
<proteinExistence type="predicted"/>
<dbReference type="PROSITE" id="PS50059">
    <property type="entry name" value="FKBP_PPIASE"/>
    <property type="match status" value="1"/>
</dbReference>
<dbReference type="SUPFAM" id="SSF48452">
    <property type="entry name" value="TPR-like"/>
    <property type="match status" value="1"/>
</dbReference>
<dbReference type="PANTHER" id="PTHR46512">
    <property type="entry name" value="PEPTIDYLPROLYL ISOMERASE"/>
    <property type="match status" value="1"/>
</dbReference>
<evidence type="ECO:0000256" key="2">
    <source>
        <dbReference type="ARBA" id="ARBA00022803"/>
    </source>
</evidence>
<protein>
    <recommendedName>
        <fullName evidence="3">peptidylprolyl isomerase</fullName>
        <ecNumber evidence="3">5.2.1.8</ecNumber>
    </recommendedName>
</protein>
<dbReference type="STRING" id="46835.A0A504YYM0"/>
<reference evidence="6 7" key="1">
    <citation type="submission" date="2019-04" db="EMBL/GenBank/DDBJ databases">
        <title>Annotation for the trematode Fasciola gigantica.</title>
        <authorList>
            <person name="Choi Y.-J."/>
        </authorList>
    </citation>
    <scope>NUCLEOTIDE SEQUENCE [LARGE SCALE GENOMIC DNA]</scope>
    <source>
        <strain evidence="6">Uganda_cow_1</strain>
    </source>
</reference>
<feature type="compositionally biased region" description="Acidic residues" evidence="4">
    <location>
        <begin position="387"/>
        <end position="397"/>
    </location>
</feature>
<sequence length="397" mass="44444">MLKFHKIVIEAGGDKPCEHDRVVVHLDVQVNGEVKSAGQTLTFDLGHAEDFGIVKFVDHVVETMGLGEQCVVSVPCSIALTDADRKRWDLESISPHDELALKFRLHDIQKIKKFWQMSESEKVLMTGVMKRRGNKLVKTKQYVRAFHAYKLGIRFLRGSVTVQADANGGRKDECTALESDGARLLLVLCYSNAALCLLHLVSLLTASSSTPGTLDDTARQMVLLCIKYCTSATELDPNYAKSWFRLAKAQALLGEYNTAIQSAERSLHCLKTHSPGTDGCEPLIREVESSLSDWRSALIDATRQERSAVRRAVLRRYRDASTWSDDEDDDEDAIEKLPISVWSNHLAANMMSLHEELEAFGEKMPEPNMSRSGRGANRINSRLSTIQDEDSEVDEMF</sequence>
<dbReference type="EMBL" id="SUNJ01003050">
    <property type="protein sequence ID" value="TPP65536.1"/>
    <property type="molecule type" value="Genomic_DNA"/>
</dbReference>
<organism evidence="6 7">
    <name type="scientific">Fasciola gigantica</name>
    <name type="common">Giant liver fluke</name>
    <dbReference type="NCBI Taxonomy" id="46835"/>
    <lineage>
        <taxon>Eukaryota</taxon>
        <taxon>Metazoa</taxon>
        <taxon>Spiralia</taxon>
        <taxon>Lophotrochozoa</taxon>
        <taxon>Platyhelminthes</taxon>
        <taxon>Trematoda</taxon>
        <taxon>Digenea</taxon>
        <taxon>Plagiorchiida</taxon>
        <taxon>Echinostomata</taxon>
        <taxon>Echinostomatoidea</taxon>
        <taxon>Fasciolidae</taxon>
        <taxon>Fasciola</taxon>
    </lineage>
</organism>
<evidence type="ECO:0000256" key="3">
    <source>
        <dbReference type="PROSITE-ProRule" id="PRU00277"/>
    </source>
</evidence>
<accession>A0A504YYM0</accession>
<evidence type="ECO:0000313" key="6">
    <source>
        <dbReference type="EMBL" id="TPP65536.1"/>
    </source>
</evidence>
<dbReference type="InterPro" id="IPR011990">
    <property type="entry name" value="TPR-like_helical_dom_sf"/>
</dbReference>
<dbReference type="InterPro" id="IPR050754">
    <property type="entry name" value="FKBP4/5/8-like"/>
</dbReference>
<name>A0A504YYM0_FASGI</name>
<comment type="catalytic activity">
    <reaction evidence="3">
        <text>[protein]-peptidylproline (omega=180) = [protein]-peptidylproline (omega=0)</text>
        <dbReference type="Rhea" id="RHEA:16237"/>
        <dbReference type="Rhea" id="RHEA-COMP:10747"/>
        <dbReference type="Rhea" id="RHEA-COMP:10748"/>
        <dbReference type="ChEBI" id="CHEBI:83833"/>
        <dbReference type="ChEBI" id="CHEBI:83834"/>
        <dbReference type="EC" id="5.2.1.8"/>
    </reaction>
</comment>
<dbReference type="Pfam" id="PF13431">
    <property type="entry name" value="TPR_17"/>
    <property type="match status" value="1"/>
</dbReference>
<keyword evidence="1" id="KW-0677">Repeat</keyword>
<evidence type="ECO:0000259" key="5">
    <source>
        <dbReference type="PROSITE" id="PS50059"/>
    </source>
</evidence>
<keyword evidence="3" id="KW-0413">Isomerase</keyword>
<dbReference type="GO" id="GO:0003755">
    <property type="term" value="F:peptidyl-prolyl cis-trans isomerase activity"/>
    <property type="evidence" value="ECO:0007669"/>
    <property type="project" value="UniProtKB-KW"/>
</dbReference>
<dbReference type="Proteomes" id="UP000316759">
    <property type="component" value="Unassembled WGS sequence"/>
</dbReference>
<dbReference type="EC" id="5.2.1.8" evidence="3"/>
<keyword evidence="7" id="KW-1185">Reference proteome</keyword>
<dbReference type="Gene3D" id="3.10.50.40">
    <property type="match status" value="1"/>
</dbReference>
<dbReference type="InterPro" id="IPR001179">
    <property type="entry name" value="PPIase_FKBP_dom"/>
</dbReference>
<evidence type="ECO:0000313" key="7">
    <source>
        <dbReference type="Proteomes" id="UP000316759"/>
    </source>
</evidence>
<dbReference type="OrthoDB" id="433738at2759"/>